<dbReference type="AlphaFoldDB" id="M1WSC3"/>
<evidence type="ECO:0000256" key="1">
    <source>
        <dbReference type="SAM" id="Coils"/>
    </source>
</evidence>
<dbReference type="InterPro" id="IPR021435">
    <property type="entry name" value="DUF3084"/>
</dbReference>
<dbReference type="OrthoDB" id="9812848at2"/>
<keyword evidence="4" id="KW-1185">Reference proteome</keyword>
<keyword evidence="1" id="KW-0175">Coiled coil</keyword>
<dbReference type="Proteomes" id="UP000053051">
    <property type="component" value="Unassembled WGS sequence"/>
</dbReference>
<sequence length="475" mass="53964">MDAGHILILAILILGGVIATIGDLIGTRVGKARLSLFSMRPKNTAVMITMLTGILVSASTLGILFAADEGLRKGVFELDDIQRDLRDRREQLDNTAQELEITNQKLNNITLNLETNRKEKKQVKNQLEKTKQELEKINSYLKKALRIQIQTQYKLKQARGEIKSAYKEKSKLLQEIELRTIEKHKLYNQSQAAIAQREQELDKRREAIEQRDYKIIQLDGIIQKRNLEISQREEAILKKEFRLQELEKQRSLLEGEVARLEKYYQSYRDLRLGKLALIRGQVLAAAVVSVEKPSATSQLVIKLLEQANHNANIQLAEPGTNPGNNQIVQINQDQIKQLSQKIRDGKQYVVRVLSAGNYVRGEDQIEFFADAALNQLVFSEGEILAVTTTDPKTMTSYQLRQRLELLISASQFRARNAGILESIEVDSTFLQFMAQINKQKQAIEIRAVAAQNTYTAGPLKVKLIAMYHGKLIFST</sequence>
<feature type="transmembrane region" description="Helical" evidence="2">
    <location>
        <begin position="6"/>
        <end position="25"/>
    </location>
</feature>
<gene>
    <name evidence="3" type="ORF">RINTHH_12140</name>
</gene>
<organism evidence="3 4">
    <name type="scientific">Richelia intracellularis HH01</name>
    <dbReference type="NCBI Taxonomy" id="1165094"/>
    <lineage>
        <taxon>Bacteria</taxon>
        <taxon>Bacillati</taxon>
        <taxon>Cyanobacteriota</taxon>
        <taxon>Cyanophyceae</taxon>
        <taxon>Nostocales</taxon>
        <taxon>Nostocaceae</taxon>
        <taxon>Richelia</taxon>
    </lineage>
</organism>
<comment type="caution">
    <text evidence="3">The sequence shown here is derived from an EMBL/GenBank/DDBJ whole genome shotgun (WGS) entry which is preliminary data.</text>
</comment>
<keyword evidence="2" id="KW-0472">Membrane</keyword>
<keyword evidence="2" id="KW-1133">Transmembrane helix</keyword>
<dbReference type="Pfam" id="PF11283">
    <property type="entry name" value="DUF3084"/>
    <property type="match status" value="1"/>
</dbReference>
<proteinExistence type="predicted"/>
<protein>
    <submittedName>
        <fullName evidence="3">Myosin heavy chain, clone 203</fullName>
    </submittedName>
</protein>
<reference evidence="3 4" key="1">
    <citation type="submission" date="2012-05" db="EMBL/GenBank/DDBJ databases">
        <authorList>
            <person name="Hilton J."/>
        </authorList>
    </citation>
    <scope>NUCLEOTIDE SEQUENCE [LARGE SCALE GENOMIC DNA]</scope>
    <source>
        <strain evidence="3 4">HH01</strain>
    </source>
</reference>
<keyword evidence="2" id="KW-0812">Transmembrane</keyword>
<feature type="transmembrane region" description="Helical" evidence="2">
    <location>
        <begin position="45"/>
        <end position="67"/>
    </location>
</feature>
<dbReference type="RefSeq" id="WP_008233804.1">
    <property type="nucleotide sequence ID" value="NZ_CAIY01000044.1"/>
</dbReference>
<feature type="coiled-coil region" evidence="1">
    <location>
        <begin position="78"/>
        <end position="175"/>
    </location>
</feature>
<reference evidence="4" key="2">
    <citation type="submission" date="2016-01" db="EMBL/GenBank/DDBJ databases">
        <title>Diatom-associated endosymboitic cyanobacterium lacks core nitrogen metabolism enzymes.</title>
        <authorList>
            <person name="Hilton J.A."/>
            <person name="Foster R.A."/>
            <person name="Tripp H.J."/>
            <person name="Carter B.J."/>
            <person name="Zehr J.P."/>
            <person name="Villareal T.A."/>
        </authorList>
    </citation>
    <scope>NUCLEOTIDE SEQUENCE [LARGE SCALE GENOMIC DNA]</scope>
    <source>
        <strain evidence="4">HH01</strain>
    </source>
</reference>
<dbReference type="STRING" id="1165094.RINTHH_12140"/>
<feature type="coiled-coil region" evidence="1">
    <location>
        <begin position="229"/>
        <end position="263"/>
    </location>
</feature>
<evidence type="ECO:0000256" key="2">
    <source>
        <dbReference type="SAM" id="Phobius"/>
    </source>
</evidence>
<evidence type="ECO:0000313" key="4">
    <source>
        <dbReference type="Proteomes" id="UP000053051"/>
    </source>
</evidence>
<name>M1WSC3_9NOST</name>
<evidence type="ECO:0000313" key="3">
    <source>
        <dbReference type="EMBL" id="CCH67369.1"/>
    </source>
</evidence>
<accession>M1WSC3</accession>
<dbReference type="EMBL" id="CAIY01000044">
    <property type="protein sequence ID" value="CCH67369.1"/>
    <property type="molecule type" value="Genomic_DNA"/>
</dbReference>